<evidence type="ECO:0000313" key="4">
    <source>
        <dbReference type="Proteomes" id="UP000002725"/>
    </source>
</evidence>
<reference evidence="3" key="1">
    <citation type="submission" date="2008-06" db="EMBL/GenBank/DDBJ databases">
        <title>Complete sequence of chromosome of Prosthecochloris aestuarii DSM 271.</title>
        <authorList>
            <consortium name="US DOE Joint Genome Institute"/>
            <person name="Lucas S."/>
            <person name="Copeland A."/>
            <person name="Lapidus A."/>
            <person name="Glavina del Rio T."/>
            <person name="Dalin E."/>
            <person name="Tice H."/>
            <person name="Bruce D."/>
            <person name="Goodwin L."/>
            <person name="Pitluck S."/>
            <person name="Schmutz J."/>
            <person name="Larimer F."/>
            <person name="Land M."/>
            <person name="Hauser L."/>
            <person name="Kyrpides N."/>
            <person name="Anderson I."/>
            <person name="Liu Z."/>
            <person name="Li T."/>
            <person name="Zhao F."/>
            <person name="Overmann J."/>
            <person name="Bryant D.A."/>
            <person name="Richardson P."/>
        </authorList>
    </citation>
    <scope>NUCLEOTIDE SEQUENCE [LARGE SCALE GENOMIC DNA]</scope>
    <source>
        <strain evidence="3">DSM 271</strain>
    </source>
</reference>
<dbReference type="SUPFAM" id="SSF53271">
    <property type="entry name" value="PRTase-like"/>
    <property type="match status" value="1"/>
</dbReference>
<keyword evidence="3" id="KW-0328">Glycosyltransferase</keyword>
<dbReference type="RefSeq" id="WP_012506557.1">
    <property type="nucleotide sequence ID" value="NC_011059.1"/>
</dbReference>
<dbReference type="KEGG" id="paa:Paes_2014"/>
<gene>
    <name evidence="3" type="ordered locus">Paes_2014</name>
</gene>
<dbReference type="Pfam" id="PF00156">
    <property type="entry name" value="Pribosyltran"/>
    <property type="match status" value="1"/>
</dbReference>
<dbReference type="CDD" id="cd06223">
    <property type="entry name" value="PRTases_typeI"/>
    <property type="match status" value="1"/>
</dbReference>
<dbReference type="GO" id="GO:0016757">
    <property type="term" value="F:glycosyltransferase activity"/>
    <property type="evidence" value="ECO:0007669"/>
    <property type="project" value="UniProtKB-KW"/>
</dbReference>
<sequence length="230" mass="24790">MMIQELLHLVYPRVCVSCGTLLQQPEQSICTTCLRSFDAFHDAAASGDAVREVLRRHYPSAPLPAAATVLYRFHRDDGLQTALHAMKYRGVFQLCNLFGALLATKIAGDSSAEDIGAVVAVPLHKLKKISRTYNQSELIARVIGRQCRLAVESRLIGRTKYTVSQTGLSAKERRTNVIDAFSPAGKPVPAHVLLVDDVMTTGSTVAAAMDVLAQCGAQKISLAIVALATS</sequence>
<dbReference type="InterPro" id="IPR000836">
    <property type="entry name" value="PRTase_dom"/>
</dbReference>
<proteinExistence type="inferred from homology"/>
<dbReference type="PANTHER" id="PTHR47505">
    <property type="entry name" value="DNA UTILIZATION PROTEIN YHGH"/>
    <property type="match status" value="1"/>
</dbReference>
<dbReference type="STRING" id="290512.Paes_2014"/>
<feature type="domain" description="Phosphoribosyltransferase" evidence="2">
    <location>
        <begin position="176"/>
        <end position="226"/>
    </location>
</feature>
<evidence type="ECO:0000259" key="2">
    <source>
        <dbReference type="Pfam" id="PF00156"/>
    </source>
</evidence>
<evidence type="ECO:0000256" key="1">
    <source>
        <dbReference type="ARBA" id="ARBA00008007"/>
    </source>
</evidence>
<dbReference type="Gene3D" id="3.40.50.2020">
    <property type="match status" value="1"/>
</dbReference>
<evidence type="ECO:0000313" key="3">
    <source>
        <dbReference type="EMBL" id="ACF47024.1"/>
    </source>
</evidence>
<dbReference type="PANTHER" id="PTHR47505:SF1">
    <property type="entry name" value="DNA UTILIZATION PROTEIN YHGH"/>
    <property type="match status" value="1"/>
</dbReference>
<keyword evidence="3" id="KW-0808">Transferase</keyword>
<accession>B4S578</accession>
<dbReference type="AlphaFoldDB" id="B4S578"/>
<dbReference type="InterPro" id="IPR051910">
    <property type="entry name" value="ComF/GntX_DNA_util-trans"/>
</dbReference>
<organism evidence="3 4">
    <name type="scientific">Prosthecochloris aestuarii (strain DSM 271 / SK 413)</name>
    <dbReference type="NCBI Taxonomy" id="290512"/>
    <lineage>
        <taxon>Bacteria</taxon>
        <taxon>Pseudomonadati</taxon>
        <taxon>Chlorobiota</taxon>
        <taxon>Chlorobiia</taxon>
        <taxon>Chlorobiales</taxon>
        <taxon>Chlorobiaceae</taxon>
        <taxon>Prosthecochloris</taxon>
    </lineage>
</organism>
<dbReference type="Proteomes" id="UP000002725">
    <property type="component" value="Chromosome"/>
</dbReference>
<dbReference type="EMBL" id="CP001108">
    <property type="protein sequence ID" value="ACF47024.1"/>
    <property type="molecule type" value="Genomic_DNA"/>
</dbReference>
<name>B4S578_PROA2</name>
<keyword evidence="4" id="KW-1185">Reference proteome</keyword>
<dbReference type="InterPro" id="IPR029057">
    <property type="entry name" value="PRTase-like"/>
</dbReference>
<dbReference type="eggNOG" id="COG1040">
    <property type="taxonomic scope" value="Bacteria"/>
</dbReference>
<comment type="similarity">
    <text evidence="1">Belongs to the ComF/GntX family.</text>
</comment>
<protein>
    <submittedName>
        <fullName evidence="3">Phosphoribosyltransferase</fullName>
    </submittedName>
</protein>
<dbReference type="HOGENOM" id="CLU_054549_0_0_10"/>